<keyword evidence="3" id="KW-1185">Reference proteome</keyword>
<dbReference type="Proteomes" id="UP000001357">
    <property type="component" value="Unassembled WGS sequence"/>
</dbReference>
<feature type="compositionally biased region" description="Basic and acidic residues" evidence="1">
    <location>
        <begin position="27"/>
        <end position="41"/>
    </location>
</feature>
<dbReference type="KEGG" id="mbr:MONBRDRAFT_23524"/>
<dbReference type="GeneID" id="5888862"/>
<dbReference type="AlphaFoldDB" id="A9UTN9"/>
<feature type="region of interest" description="Disordered" evidence="1">
    <location>
        <begin position="185"/>
        <end position="212"/>
    </location>
</feature>
<evidence type="ECO:0000313" key="3">
    <source>
        <dbReference type="Proteomes" id="UP000001357"/>
    </source>
</evidence>
<proteinExistence type="predicted"/>
<dbReference type="EMBL" id="CH991545">
    <property type="protein sequence ID" value="EDQ91281.1"/>
    <property type="molecule type" value="Genomic_DNA"/>
</dbReference>
<organism evidence="2 3">
    <name type="scientific">Monosiga brevicollis</name>
    <name type="common">Choanoflagellate</name>
    <dbReference type="NCBI Taxonomy" id="81824"/>
    <lineage>
        <taxon>Eukaryota</taxon>
        <taxon>Choanoflagellata</taxon>
        <taxon>Craspedida</taxon>
        <taxon>Salpingoecidae</taxon>
        <taxon>Monosiga</taxon>
    </lineage>
</organism>
<dbReference type="InParanoid" id="A9UTN9"/>
<accession>A9UTN9</accession>
<feature type="compositionally biased region" description="Acidic residues" evidence="1">
    <location>
        <begin position="60"/>
        <end position="72"/>
    </location>
</feature>
<feature type="region of interest" description="Disordered" evidence="1">
    <location>
        <begin position="22"/>
        <end position="42"/>
    </location>
</feature>
<gene>
    <name evidence="2" type="ORF">MONBRDRAFT_23524</name>
</gene>
<evidence type="ECO:0000313" key="2">
    <source>
        <dbReference type="EMBL" id="EDQ91281.1"/>
    </source>
</evidence>
<feature type="compositionally biased region" description="Polar residues" evidence="1">
    <location>
        <begin position="195"/>
        <end position="212"/>
    </location>
</feature>
<name>A9UTN9_MONBE</name>
<sequence length="890" mass="95808">MSVAGVGAAAAEVLQGAELEALGVDSDDGRRHGPSEVDQTHSDAIVEAVVRLTAAADAATDAEADAEADAHDEEDRVTEVTVRPGSGSAAKRNATEARASYEWAAPDEAVYWISEVLPSQLGSLVPGSPLSAAIVQRSEEEGEDHPIKRIKRIARVQQDPFAMLCDLLWLQLERLMARLADNDAKDPGLRASAMDTDTASRASPSPSLSDRPTQAILTSVEAHLSEQGATEMQLVGLAQIWGQPHLHFSAALLRGACHLQHINPNSMAALAASTSASMPPTESRHPRAWPTLALLASLHDPALASYLLPSMDAEWCHRFCSAAAQLAQTAPKSARMTPTARAALYHYCRLGQEQSLVQKDLREVLTDPARFDMIMACQASPSASPHLFSAYLHTLVTLTDAMGQLTPQAHALCHHLCQQPWHLVAHADVPHIIETACAVARLPAHSPASLLDLLLAVTRALALCAAGGELLRVWSAASPTISAAQVVEALLSDSALVVGQLILPRLVLYAAGDVNADWKDYSMGLVAHCLRKAPHLLEEHAAELCLQPDMLLCLGADETSRGIVVHFLEASTLYWSNSSRAVARATATALKPFWHQIAALRPVLVQVLRSSDSAIVFWRVLFAAILDAVHGVSRRSQHGDGLSSMKEELELQHSYASGQIPNAAPTNASRDASTIDQAGLLQLLVDSLATYPELATMLPAIFLAARRQAEPVPVPKADATQQSNYLWPYDLNLRKSFERLPLLHDVLLFALEAPSFHREGANMIHSLARTAMVTLLPLIKINQLKIRVTPVMQQQCATLMHAAGLCPGVPPALASLRLAVPEMTAKELHTLLGCLLRGLSLATAHGSDANSEKTRSAVQDAFEPVRRLMIERLEVFANVYAEAFGNHHAS</sequence>
<reference evidence="2 3" key="1">
    <citation type="journal article" date="2008" name="Nature">
        <title>The genome of the choanoflagellate Monosiga brevicollis and the origin of metazoans.</title>
        <authorList>
            <consortium name="JGI Sequencing"/>
            <person name="King N."/>
            <person name="Westbrook M.J."/>
            <person name="Young S.L."/>
            <person name="Kuo A."/>
            <person name="Abedin M."/>
            <person name="Chapman J."/>
            <person name="Fairclough S."/>
            <person name="Hellsten U."/>
            <person name="Isogai Y."/>
            <person name="Letunic I."/>
            <person name="Marr M."/>
            <person name="Pincus D."/>
            <person name="Putnam N."/>
            <person name="Rokas A."/>
            <person name="Wright K.J."/>
            <person name="Zuzow R."/>
            <person name="Dirks W."/>
            <person name="Good M."/>
            <person name="Goodstein D."/>
            <person name="Lemons D."/>
            <person name="Li W."/>
            <person name="Lyons J.B."/>
            <person name="Morris A."/>
            <person name="Nichols S."/>
            <person name="Richter D.J."/>
            <person name="Salamov A."/>
            <person name="Bork P."/>
            <person name="Lim W.A."/>
            <person name="Manning G."/>
            <person name="Miller W.T."/>
            <person name="McGinnis W."/>
            <person name="Shapiro H."/>
            <person name="Tjian R."/>
            <person name="Grigoriev I.V."/>
            <person name="Rokhsar D."/>
        </authorList>
    </citation>
    <scope>NUCLEOTIDE SEQUENCE [LARGE SCALE GENOMIC DNA]</scope>
    <source>
        <strain evidence="3">MX1 / ATCC 50154</strain>
    </source>
</reference>
<feature type="region of interest" description="Disordered" evidence="1">
    <location>
        <begin position="57"/>
        <end position="93"/>
    </location>
</feature>
<protein>
    <submittedName>
        <fullName evidence="2">Uncharacterized protein</fullName>
    </submittedName>
</protein>
<evidence type="ECO:0000256" key="1">
    <source>
        <dbReference type="SAM" id="MobiDB-lite"/>
    </source>
</evidence>
<dbReference type="RefSeq" id="XP_001743703.1">
    <property type="nucleotide sequence ID" value="XM_001743651.1"/>
</dbReference>